<evidence type="ECO:0000256" key="8">
    <source>
        <dbReference type="SAM" id="Phobius"/>
    </source>
</evidence>
<comment type="subcellular location">
    <subcellularLocation>
        <location evidence="1">Cell membrane</location>
        <topology evidence="1">Multi-pass membrane protein</topology>
    </subcellularLocation>
</comment>
<feature type="transmembrane region" description="Helical" evidence="8">
    <location>
        <begin position="319"/>
        <end position="339"/>
    </location>
</feature>
<accession>A0A0M0BNM9</accession>
<keyword evidence="2" id="KW-1003">Cell membrane</keyword>
<protein>
    <submittedName>
        <fullName evidence="9">Uncharacterized protein</fullName>
    </submittedName>
</protein>
<evidence type="ECO:0000256" key="1">
    <source>
        <dbReference type="ARBA" id="ARBA00004651"/>
    </source>
</evidence>
<keyword evidence="3" id="KW-0328">Glycosyltransferase</keyword>
<evidence type="ECO:0000256" key="4">
    <source>
        <dbReference type="ARBA" id="ARBA00022679"/>
    </source>
</evidence>
<comment type="caution">
    <text evidence="9">The sequence shown here is derived from an EMBL/GenBank/DDBJ whole genome shotgun (WGS) entry which is preliminary data.</text>
</comment>
<evidence type="ECO:0000313" key="10">
    <source>
        <dbReference type="Proteomes" id="UP000037237"/>
    </source>
</evidence>
<keyword evidence="4" id="KW-0808">Transferase</keyword>
<keyword evidence="7 8" id="KW-0472">Membrane</keyword>
<dbReference type="Proteomes" id="UP000037237">
    <property type="component" value="Unassembled WGS sequence"/>
</dbReference>
<evidence type="ECO:0000256" key="2">
    <source>
        <dbReference type="ARBA" id="ARBA00022475"/>
    </source>
</evidence>
<dbReference type="PANTHER" id="PTHR33908">
    <property type="entry name" value="MANNOSYLTRANSFERASE YKCB-RELATED"/>
    <property type="match status" value="1"/>
</dbReference>
<evidence type="ECO:0000256" key="6">
    <source>
        <dbReference type="ARBA" id="ARBA00022989"/>
    </source>
</evidence>
<reference evidence="9 10" key="1">
    <citation type="submission" date="2015-06" db="EMBL/GenBank/DDBJ databases">
        <title>New insights into the roles of widespread benthic archaea in carbon and nitrogen cycling.</title>
        <authorList>
            <person name="Lazar C.S."/>
            <person name="Baker B.J."/>
            <person name="Seitz K.W."/>
            <person name="Hyde A.S."/>
            <person name="Dick G.J."/>
            <person name="Hinrichs K.-U."/>
            <person name="Teske A.P."/>
        </authorList>
    </citation>
    <scope>NUCLEOTIDE SEQUENCE [LARGE SCALE GENOMIC DNA]</scope>
    <source>
        <strain evidence="9">SG8-32-1</strain>
    </source>
</reference>
<feature type="transmembrane region" description="Helical" evidence="8">
    <location>
        <begin position="213"/>
        <end position="239"/>
    </location>
</feature>
<dbReference type="PANTHER" id="PTHR33908:SF11">
    <property type="entry name" value="MEMBRANE PROTEIN"/>
    <property type="match status" value="1"/>
</dbReference>
<gene>
    <name evidence="9" type="ORF">AC477_05300</name>
</gene>
<feature type="transmembrane region" description="Helical" evidence="8">
    <location>
        <begin position="133"/>
        <end position="151"/>
    </location>
</feature>
<feature type="transmembrane region" description="Helical" evidence="8">
    <location>
        <begin position="259"/>
        <end position="279"/>
    </location>
</feature>
<feature type="transmembrane region" description="Helical" evidence="8">
    <location>
        <begin position="84"/>
        <end position="102"/>
    </location>
</feature>
<keyword evidence="5 8" id="KW-0812">Transmembrane</keyword>
<dbReference type="EMBL" id="LFWU01000137">
    <property type="protein sequence ID" value="KON30014.1"/>
    <property type="molecule type" value="Genomic_DNA"/>
</dbReference>
<feature type="transmembrane region" description="Helical" evidence="8">
    <location>
        <begin position="291"/>
        <end position="313"/>
    </location>
</feature>
<feature type="transmembrane region" description="Helical" evidence="8">
    <location>
        <begin position="360"/>
        <end position="381"/>
    </location>
</feature>
<evidence type="ECO:0000256" key="7">
    <source>
        <dbReference type="ARBA" id="ARBA00023136"/>
    </source>
</evidence>
<keyword evidence="6 8" id="KW-1133">Transmembrane helix</keyword>
<organism evidence="9 10">
    <name type="scientific">miscellaneous Crenarchaeota group-1 archaeon SG8-32-1</name>
    <dbReference type="NCBI Taxonomy" id="1685124"/>
    <lineage>
        <taxon>Archaea</taxon>
        <taxon>Candidatus Bathyarchaeota</taxon>
        <taxon>MCG-1</taxon>
    </lineage>
</organism>
<dbReference type="GO" id="GO:0005886">
    <property type="term" value="C:plasma membrane"/>
    <property type="evidence" value="ECO:0007669"/>
    <property type="project" value="UniProtKB-SubCell"/>
</dbReference>
<evidence type="ECO:0000313" key="9">
    <source>
        <dbReference type="EMBL" id="KON30014.1"/>
    </source>
</evidence>
<proteinExistence type="predicted"/>
<dbReference type="GO" id="GO:0008610">
    <property type="term" value="P:lipid biosynthetic process"/>
    <property type="evidence" value="ECO:0007669"/>
    <property type="project" value="UniProtKB-ARBA"/>
</dbReference>
<name>A0A0M0BNM9_9ARCH</name>
<dbReference type="AlphaFoldDB" id="A0A0M0BNM9"/>
<sequence>MLLLILFAFSFLFRAAIIFHNPNPPSSDIGLHGSIINLILDQGILPNWNPYHMGGETLATPPGFHFFVTTLILLTGMELIFAELITAAFYSSIIVFPAYIVAKKIWRNSNAGLFASFFAAISALSLEMISWGGYTNIVSLFVIITIFYLFIKDTDTPRHSHLVVGAILFGCLIITHTFTLVVVFPILGLYLALMLMGNYKKLQDLKIRNLLRFFGVSIFAGAIAVSPWILRVFGFYVSASSEGAATGGLDNKNLILTNRAVDSVILLLIIVVIPAIFMFRSSRKKPFDNSSLFLIAWFIVPIVMTQGYLFGVVTDYSRFMYFIDFPGILIISAGLFYLFRYTGIAIKRNSKINWKNFKKALPITGFMTIIFILVLVSPWSIVPENAMNRANYYSTIHEAEESTLKWISNNTSNDSILVADHLYGWWLGGIGKRVTLSAAELEFLIYSHELEVAKDTQLLLDTNYFIDNGLIQVREDGGFVTNKSLKIGIDAWDGKTFPIFSTQDGGISFEFYPPGAPLADNRSLSELKIVGTPNIISNDNNITFSVQYEDELFIVNRNMTVKKGIEHVELTYNIIVKDSQTILYHVWLPIYVGQGSMTLPEDKFYLNVTIPEKGLYYNMTAEKNELYRWFGFYYWDQVFGQVIFKEDTPAWIEYIKSEPTRVEMKFLYNNTRNINIKMQIGVFSEELKWPDEVKLKYLYEFLNTTQDMNPQEPIKEYLNEMFNVTNQNKTQPITVWDYNEMINDQNYNISYVISRDKNEYLKFAEDPKFRLILNSGKVAVFQVIK</sequence>
<dbReference type="GO" id="GO:0016763">
    <property type="term" value="F:pentosyltransferase activity"/>
    <property type="evidence" value="ECO:0007669"/>
    <property type="project" value="TreeGrafter"/>
</dbReference>
<evidence type="ECO:0000256" key="5">
    <source>
        <dbReference type="ARBA" id="ARBA00022692"/>
    </source>
</evidence>
<evidence type="ECO:0000256" key="3">
    <source>
        <dbReference type="ARBA" id="ARBA00022676"/>
    </source>
</evidence>
<dbReference type="InterPro" id="IPR050297">
    <property type="entry name" value="LipidA_mod_glycosyltrf_83"/>
</dbReference>
<feature type="transmembrane region" description="Helical" evidence="8">
    <location>
        <begin position="163"/>
        <end position="193"/>
    </location>
</feature>